<evidence type="ECO:0000256" key="2">
    <source>
        <dbReference type="SAM" id="Phobius"/>
    </source>
</evidence>
<feature type="transmembrane region" description="Helical" evidence="2">
    <location>
        <begin position="43"/>
        <end position="71"/>
    </location>
</feature>
<feature type="compositionally biased region" description="Basic residues" evidence="1">
    <location>
        <begin position="447"/>
        <end position="472"/>
    </location>
</feature>
<dbReference type="EMBL" id="JABSTV010001250">
    <property type="protein sequence ID" value="KAH7956080.1"/>
    <property type="molecule type" value="Genomic_DNA"/>
</dbReference>
<keyword evidence="4" id="KW-1185">Reference proteome</keyword>
<keyword evidence="2" id="KW-1133">Transmembrane helix</keyword>
<keyword evidence="2" id="KW-0812">Transmembrane</keyword>
<sequence>MSDAGGLPFVYRGYYRGISSPGAKAAPQGNCTPQTLQGEGACIYCILLTVVGLMGRMLPPAVAAMLPIVILPLGDVYDADQLATEYMGPHVLTASILFAVAFLGDETTVFFRLCLHVIQRWSVRLQPLYFYMQFLVLALSLLLPSNLIVIFSTVFIERFVTTVHNEIVGSDQRSVVRIQPVLPSASDEDDARRPRWRRRSSTMLPDRRARSVSMDSEVAGETSGNSSLVKQGRSRLPPPTPTHQPIDTPWWGEKRTPRKTSFGAFIRPWRDVDDDSNWSRYLPVRRIRSFSMQNKPPSSILKRSPSPPPPSPLSSPSYPGTSPVPSPSQWSVTLKTEERKDSLAPADALSATTSRRSSPNINVWHDAAPGESSAVRTTQASPSPPQVSGFQRKASAALTSSDTADNSTAREGCVASSHRPSCSNVDALKTPSPKARDEELGSPSAKLRPKAIAKHGHGRHAVSSHKPRHRQHSIPAHNNKRHSEQGAQQIVDTKDETRQGSRRTSAQKSEATPPPPKYAAAAANPEPAPEPVQESRATQPRPAEPKQPEVRGVLKKRSSQLGSSAFIYGDNLADKSPERVAPFENDNVAVRALAGALLTAGSELPVAGRRSIQRTSMSDMKSPLERGSNSVFTGSEQPTLSWRVRALTTVARPAFIASAAYTAIFGNIASFSTLPARKTVLVTLGCDDSIDEQTHRDMSKCALVRHKNMNRHTIREALLSCWLIGIPVASSAYAYQQPGNPEHCAGTSGAPLLVAPPAVLEEPVLSHAVGYHPHARISHGAQQDRRVIVAQEYRLVEVGLEKLDDHFWAQRSARSSQFILVSVAAVLSEVVVGDTLARSMATTVVRVAVVTETPISFYVVPVSLVACINVMLPVSLPLLVMREYLEAKCAQMLGYGILLKCVAVVVVFISMNTVGLVMFQSDQPPAAHAIYVMRNVTDVDRAGAL</sequence>
<organism evidence="3 4">
    <name type="scientific">Rhipicephalus sanguineus</name>
    <name type="common">Brown dog tick</name>
    <name type="synonym">Ixodes sanguineus</name>
    <dbReference type="NCBI Taxonomy" id="34632"/>
    <lineage>
        <taxon>Eukaryota</taxon>
        <taxon>Metazoa</taxon>
        <taxon>Ecdysozoa</taxon>
        <taxon>Arthropoda</taxon>
        <taxon>Chelicerata</taxon>
        <taxon>Arachnida</taxon>
        <taxon>Acari</taxon>
        <taxon>Parasitiformes</taxon>
        <taxon>Ixodida</taxon>
        <taxon>Ixodoidea</taxon>
        <taxon>Ixodidae</taxon>
        <taxon>Rhipicephalinae</taxon>
        <taxon>Rhipicephalus</taxon>
        <taxon>Rhipicephalus</taxon>
    </lineage>
</organism>
<feature type="region of interest" description="Disordered" evidence="1">
    <location>
        <begin position="185"/>
        <end position="255"/>
    </location>
</feature>
<proteinExistence type="predicted"/>
<feature type="region of interest" description="Disordered" evidence="1">
    <location>
        <begin position="293"/>
        <end position="558"/>
    </location>
</feature>
<dbReference type="VEuPathDB" id="VectorBase:RSAN_040357"/>
<feature type="compositionally biased region" description="Polar residues" evidence="1">
    <location>
        <begin position="350"/>
        <end position="361"/>
    </location>
</feature>
<evidence type="ECO:0000313" key="4">
    <source>
        <dbReference type="Proteomes" id="UP000821837"/>
    </source>
</evidence>
<reference evidence="3" key="2">
    <citation type="submission" date="2021-09" db="EMBL/GenBank/DDBJ databases">
        <authorList>
            <person name="Jia N."/>
            <person name="Wang J."/>
            <person name="Shi W."/>
            <person name="Du L."/>
            <person name="Sun Y."/>
            <person name="Zhan W."/>
            <person name="Jiang J."/>
            <person name="Wang Q."/>
            <person name="Zhang B."/>
            <person name="Ji P."/>
            <person name="Sakyi L.B."/>
            <person name="Cui X."/>
            <person name="Yuan T."/>
            <person name="Jiang B."/>
            <person name="Yang W."/>
            <person name="Lam T.T.-Y."/>
            <person name="Chang Q."/>
            <person name="Ding S."/>
            <person name="Wang X."/>
            <person name="Zhu J."/>
            <person name="Ruan X."/>
            <person name="Zhao L."/>
            <person name="Wei J."/>
            <person name="Que T."/>
            <person name="Du C."/>
            <person name="Cheng J."/>
            <person name="Dai P."/>
            <person name="Han X."/>
            <person name="Huang E."/>
            <person name="Gao Y."/>
            <person name="Liu J."/>
            <person name="Shao H."/>
            <person name="Ye R."/>
            <person name="Li L."/>
            <person name="Wei W."/>
            <person name="Wang X."/>
            <person name="Wang C."/>
            <person name="Huo Q."/>
            <person name="Li W."/>
            <person name="Guo W."/>
            <person name="Chen H."/>
            <person name="Chen S."/>
            <person name="Zhou L."/>
            <person name="Zhou L."/>
            <person name="Ni X."/>
            <person name="Tian J."/>
            <person name="Zhou Y."/>
            <person name="Sheng Y."/>
            <person name="Liu T."/>
            <person name="Pan Y."/>
            <person name="Xia L."/>
            <person name="Li J."/>
            <person name="Zhao F."/>
            <person name="Cao W."/>
        </authorList>
    </citation>
    <scope>NUCLEOTIDE SEQUENCE</scope>
    <source>
        <strain evidence="3">Rsan-2018</strain>
        <tissue evidence="3">Larvae</tissue>
    </source>
</reference>
<evidence type="ECO:0000313" key="3">
    <source>
        <dbReference type="EMBL" id="KAH7956080.1"/>
    </source>
</evidence>
<feature type="transmembrane region" description="Helical" evidence="2">
    <location>
        <begin position="857"/>
        <end position="880"/>
    </location>
</feature>
<feature type="compositionally biased region" description="Low complexity" evidence="1">
    <location>
        <begin position="394"/>
        <end position="409"/>
    </location>
</feature>
<accession>A0A9D4PUJ5</accession>
<dbReference type="Proteomes" id="UP000821837">
    <property type="component" value="Unassembled WGS sequence"/>
</dbReference>
<dbReference type="VEuPathDB" id="VectorBase:RSAN_038898"/>
<comment type="caution">
    <text evidence="3">The sequence shown here is derived from an EMBL/GenBank/DDBJ whole genome shotgun (WGS) entry which is preliminary data.</text>
</comment>
<gene>
    <name evidence="3" type="ORF">HPB52_005997</name>
</gene>
<dbReference type="AlphaFoldDB" id="A0A9D4PUJ5"/>
<feature type="compositionally biased region" description="Low complexity" evidence="1">
    <location>
        <begin position="314"/>
        <end position="323"/>
    </location>
</feature>
<feature type="transmembrane region" description="Helical" evidence="2">
    <location>
        <begin position="134"/>
        <end position="156"/>
    </location>
</feature>
<name>A0A9D4PUJ5_RHISA</name>
<evidence type="ECO:0000256" key="1">
    <source>
        <dbReference type="SAM" id="MobiDB-lite"/>
    </source>
</evidence>
<feature type="transmembrane region" description="Helical" evidence="2">
    <location>
        <begin position="892"/>
        <end position="911"/>
    </location>
</feature>
<keyword evidence="2" id="KW-0472">Membrane</keyword>
<reference evidence="3" key="1">
    <citation type="journal article" date="2020" name="Cell">
        <title>Large-Scale Comparative Analyses of Tick Genomes Elucidate Their Genetic Diversity and Vector Capacities.</title>
        <authorList>
            <consortium name="Tick Genome and Microbiome Consortium (TIGMIC)"/>
            <person name="Jia N."/>
            <person name="Wang J."/>
            <person name="Shi W."/>
            <person name="Du L."/>
            <person name="Sun Y."/>
            <person name="Zhan W."/>
            <person name="Jiang J.F."/>
            <person name="Wang Q."/>
            <person name="Zhang B."/>
            <person name="Ji P."/>
            <person name="Bell-Sakyi L."/>
            <person name="Cui X.M."/>
            <person name="Yuan T.T."/>
            <person name="Jiang B.G."/>
            <person name="Yang W.F."/>
            <person name="Lam T.T."/>
            <person name="Chang Q.C."/>
            <person name="Ding S.J."/>
            <person name="Wang X.J."/>
            <person name="Zhu J.G."/>
            <person name="Ruan X.D."/>
            <person name="Zhao L."/>
            <person name="Wei J.T."/>
            <person name="Ye R.Z."/>
            <person name="Que T.C."/>
            <person name="Du C.H."/>
            <person name="Zhou Y.H."/>
            <person name="Cheng J.X."/>
            <person name="Dai P.F."/>
            <person name="Guo W.B."/>
            <person name="Han X.H."/>
            <person name="Huang E.J."/>
            <person name="Li L.F."/>
            <person name="Wei W."/>
            <person name="Gao Y.C."/>
            <person name="Liu J.Z."/>
            <person name="Shao H.Z."/>
            <person name="Wang X."/>
            <person name="Wang C.C."/>
            <person name="Yang T.C."/>
            <person name="Huo Q.B."/>
            <person name="Li W."/>
            <person name="Chen H.Y."/>
            <person name="Chen S.E."/>
            <person name="Zhou L.G."/>
            <person name="Ni X.B."/>
            <person name="Tian J.H."/>
            <person name="Sheng Y."/>
            <person name="Liu T."/>
            <person name="Pan Y.S."/>
            <person name="Xia L.Y."/>
            <person name="Li J."/>
            <person name="Zhao F."/>
            <person name="Cao W.C."/>
        </authorList>
    </citation>
    <scope>NUCLEOTIDE SEQUENCE</scope>
    <source>
        <strain evidence="3">Rsan-2018</strain>
    </source>
</reference>
<feature type="transmembrane region" description="Helical" evidence="2">
    <location>
        <begin position="91"/>
        <end position="113"/>
    </location>
</feature>
<feature type="compositionally biased region" description="Polar residues" evidence="1">
    <location>
        <begin position="374"/>
        <end position="389"/>
    </location>
</feature>
<protein>
    <submittedName>
        <fullName evidence="3">Uncharacterized protein</fullName>
    </submittedName>
</protein>